<dbReference type="Pfam" id="PF04452">
    <property type="entry name" value="Methyltrans_RNA"/>
    <property type="match status" value="1"/>
</dbReference>
<dbReference type="KEGG" id="twh:TWT_281"/>
<dbReference type="AlphaFoldDB" id="Q83GJ2"/>
<dbReference type="GO" id="GO:0070042">
    <property type="term" value="F:rRNA (uridine-N3-)-methyltransferase activity"/>
    <property type="evidence" value="ECO:0007669"/>
    <property type="project" value="TreeGrafter"/>
</dbReference>
<comment type="subcellular location">
    <subcellularLocation>
        <location evidence="1 12">Cytoplasm</location>
    </subcellularLocation>
</comment>
<dbReference type="Proteomes" id="UP000002200">
    <property type="component" value="Chromosome"/>
</dbReference>
<keyword evidence="7 12" id="KW-0489">Methyltransferase</keyword>
<dbReference type="eggNOG" id="COG1385">
    <property type="taxonomic scope" value="Bacteria"/>
</dbReference>
<keyword evidence="9 12" id="KW-0949">S-adenosyl-L-methionine</keyword>
<dbReference type="Gene3D" id="3.40.1280.10">
    <property type="match status" value="1"/>
</dbReference>
<evidence type="ECO:0000256" key="1">
    <source>
        <dbReference type="ARBA" id="ARBA00004496"/>
    </source>
</evidence>
<evidence type="ECO:0000256" key="6">
    <source>
        <dbReference type="ARBA" id="ARBA00022552"/>
    </source>
</evidence>
<organism evidence="15 16">
    <name type="scientific">Tropheryma whipplei (strain Twist)</name>
    <name type="common">Whipple's bacillus</name>
    <dbReference type="NCBI Taxonomy" id="203267"/>
    <lineage>
        <taxon>Bacteria</taxon>
        <taxon>Bacillati</taxon>
        <taxon>Actinomycetota</taxon>
        <taxon>Actinomycetes</taxon>
        <taxon>Micrococcales</taxon>
        <taxon>Tropherymataceae</taxon>
        <taxon>Tropheryma</taxon>
    </lineage>
</organism>
<sequence>MSGFFIAENLSELSEGDTVFLSDREQRHACLSRRIRVGEEIGLTDTMGRTANARVTVSSQPGTITARIMNLTLHKPNRVTVSLLQALCRRASAESAVRSAVELGVDRIVPWKSDRSFNSSSRRWSSIAREAAKQSRRAWFPVVKADIPSERLVEEIGDSLAIILDPGSNTRLSSLGNLFLQRKSVFLLIGPEGGITREEISTIPGICCSLGIETLKSSTASVAALSLVNFFLGRW</sequence>
<dbReference type="PIRSF" id="PIRSF015601">
    <property type="entry name" value="MTase_slr0722"/>
    <property type="match status" value="1"/>
</dbReference>
<dbReference type="GO" id="GO:0005737">
    <property type="term" value="C:cytoplasm"/>
    <property type="evidence" value="ECO:0007669"/>
    <property type="project" value="UniProtKB-SubCell"/>
</dbReference>
<evidence type="ECO:0000256" key="5">
    <source>
        <dbReference type="ARBA" id="ARBA00022490"/>
    </source>
</evidence>
<evidence type="ECO:0000256" key="3">
    <source>
        <dbReference type="ARBA" id="ARBA00012328"/>
    </source>
</evidence>
<evidence type="ECO:0000313" key="16">
    <source>
        <dbReference type="Proteomes" id="UP000002200"/>
    </source>
</evidence>
<dbReference type="HOGENOM" id="CLU_067442_2_0_11"/>
<dbReference type="SUPFAM" id="SSF88697">
    <property type="entry name" value="PUA domain-like"/>
    <property type="match status" value="1"/>
</dbReference>
<dbReference type="RefSeq" id="WP_011096438.1">
    <property type="nucleotide sequence ID" value="NC_004572.3"/>
</dbReference>
<dbReference type="OrthoDB" id="9808126at2"/>
<dbReference type="EC" id="2.1.1.193" evidence="3 12"/>
<dbReference type="GO" id="GO:0070475">
    <property type="term" value="P:rRNA base methylation"/>
    <property type="evidence" value="ECO:0007669"/>
    <property type="project" value="TreeGrafter"/>
</dbReference>
<dbReference type="GeneID" id="67388270"/>
<dbReference type="InterPro" id="IPR029028">
    <property type="entry name" value="Alpha/beta_knot_MTases"/>
</dbReference>
<dbReference type="PANTHER" id="PTHR30027">
    <property type="entry name" value="RIBOSOMAL RNA SMALL SUBUNIT METHYLTRANSFERASE E"/>
    <property type="match status" value="1"/>
</dbReference>
<comment type="catalytic activity">
    <reaction evidence="11 12">
        <text>uridine(1498) in 16S rRNA + S-adenosyl-L-methionine = N(3)-methyluridine(1498) in 16S rRNA + S-adenosyl-L-homocysteine + H(+)</text>
        <dbReference type="Rhea" id="RHEA:42920"/>
        <dbReference type="Rhea" id="RHEA-COMP:10283"/>
        <dbReference type="Rhea" id="RHEA-COMP:10284"/>
        <dbReference type="ChEBI" id="CHEBI:15378"/>
        <dbReference type="ChEBI" id="CHEBI:57856"/>
        <dbReference type="ChEBI" id="CHEBI:59789"/>
        <dbReference type="ChEBI" id="CHEBI:65315"/>
        <dbReference type="ChEBI" id="CHEBI:74502"/>
        <dbReference type="EC" id="2.1.1.193"/>
    </reaction>
</comment>
<dbReference type="SUPFAM" id="SSF75217">
    <property type="entry name" value="alpha/beta knot"/>
    <property type="match status" value="1"/>
</dbReference>
<evidence type="ECO:0000256" key="12">
    <source>
        <dbReference type="PIRNR" id="PIRNR015601"/>
    </source>
</evidence>
<dbReference type="InterPro" id="IPR046886">
    <property type="entry name" value="RsmE_MTase_dom"/>
</dbReference>
<accession>Q83GJ2</accession>
<feature type="domain" description="Ribosomal RNA small subunit methyltransferase E methyltransferase" evidence="13">
    <location>
        <begin position="76"/>
        <end position="228"/>
    </location>
</feature>
<feature type="domain" description="Ribosomal RNA small subunit methyltransferase E PUA-like" evidence="14">
    <location>
        <begin position="21"/>
        <end position="68"/>
    </location>
</feature>
<dbReference type="EMBL" id="AE014184">
    <property type="protein sequence ID" value="AAO44378.1"/>
    <property type="molecule type" value="Genomic_DNA"/>
</dbReference>
<comment type="similarity">
    <text evidence="2 12">Belongs to the RNA methyltransferase RsmE family.</text>
</comment>
<protein>
    <recommendedName>
        <fullName evidence="4 12">Ribosomal RNA small subunit methyltransferase E</fullName>
        <ecNumber evidence="3 12">2.1.1.193</ecNumber>
    </recommendedName>
</protein>
<evidence type="ECO:0000256" key="7">
    <source>
        <dbReference type="ARBA" id="ARBA00022603"/>
    </source>
</evidence>
<keyword evidence="6 12" id="KW-0698">rRNA processing</keyword>
<dbReference type="PANTHER" id="PTHR30027:SF3">
    <property type="entry name" value="16S RRNA (URACIL(1498)-N(3))-METHYLTRANSFERASE"/>
    <property type="match status" value="1"/>
</dbReference>
<evidence type="ECO:0000256" key="9">
    <source>
        <dbReference type="ARBA" id="ARBA00022691"/>
    </source>
</evidence>
<evidence type="ECO:0000259" key="14">
    <source>
        <dbReference type="Pfam" id="PF20260"/>
    </source>
</evidence>
<reference evidence="15 16" key="1">
    <citation type="journal article" date="2003" name="Genome Res.">
        <title>Tropheryma whipplei twist: a human pathogenic Actinobacteria with a reduced genome.</title>
        <authorList>
            <person name="Raoult D."/>
            <person name="Ogata H."/>
            <person name="Audic S."/>
            <person name="Robert C."/>
            <person name="Suhre K."/>
            <person name="Drancourt M."/>
            <person name="Claverie J.-M."/>
        </authorList>
    </citation>
    <scope>NUCLEOTIDE SEQUENCE [LARGE SCALE GENOMIC DNA]</scope>
    <source>
        <strain evidence="15 16">Twist</strain>
    </source>
</reference>
<evidence type="ECO:0000256" key="10">
    <source>
        <dbReference type="ARBA" id="ARBA00025699"/>
    </source>
</evidence>
<dbReference type="Pfam" id="PF20260">
    <property type="entry name" value="PUA_4"/>
    <property type="match status" value="1"/>
</dbReference>
<keyword evidence="16" id="KW-1185">Reference proteome</keyword>
<gene>
    <name evidence="15" type="ordered locus">TWT_281</name>
</gene>
<dbReference type="InterPro" id="IPR029026">
    <property type="entry name" value="tRNA_m1G_MTases_N"/>
</dbReference>
<proteinExistence type="inferred from homology"/>
<dbReference type="CDD" id="cd18084">
    <property type="entry name" value="RsmE-like"/>
    <property type="match status" value="1"/>
</dbReference>
<keyword evidence="5 12" id="KW-0963">Cytoplasm</keyword>
<dbReference type="STRING" id="203267.TWT_281"/>
<evidence type="ECO:0000256" key="11">
    <source>
        <dbReference type="ARBA" id="ARBA00047944"/>
    </source>
</evidence>
<dbReference type="InterPro" id="IPR046887">
    <property type="entry name" value="RsmE_PUA-like"/>
</dbReference>
<comment type="function">
    <text evidence="10 12">Specifically methylates the N3 position of the uracil ring of uridine 1498 (m3U1498) in 16S rRNA. Acts on the fully assembled 30S ribosomal subunit.</text>
</comment>
<evidence type="ECO:0000256" key="4">
    <source>
        <dbReference type="ARBA" id="ARBA00013673"/>
    </source>
</evidence>
<dbReference type="InterPro" id="IPR006700">
    <property type="entry name" value="RsmE"/>
</dbReference>
<dbReference type="NCBIfam" id="NF008710">
    <property type="entry name" value="PRK11713.7-5"/>
    <property type="match status" value="1"/>
</dbReference>
<dbReference type="InterPro" id="IPR015947">
    <property type="entry name" value="PUA-like_sf"/>
</dbReference>
<name>Q83GJ2_TROWT</name>
<keyword evidence="8 12" id="KW-0808">Transferase</keyword>
<evidence type="ECO:0000259" key="13">
    <source>
        <dbReference type="Pfam" id="PF04452"/>
    </source>
</evidence>
<evidence type="ECO:0000256" key="2">
    <source>
        <dbReference type="ARBA" id="ARBA00005528"/>
    </source>
</evidence>
<evidence type="ECO:0000256" key="8">
    <source>
        <dbReference type="ARBA" id="ARBA00022679"/>
    </source>
</evidence>
<evidence type="ECO:0000313" key="15">
    <source>
        <dbReference type="EMBL" id="AAO44378.1"/>
    </source>
</evidence>
<dbReference type="NCBIfam" id="TIGR00046">
    <property type="entry name" value="RsmE family RNA methyltransferase"/>
    <property type="match status" value="1"/>
</dbReference>